<feature type="domain" description="Cytochrome C biogenesis protein transmembrane" evidence="8">
    <location>
        <begin position="167"/>
        <end position="380"/>
    </location>
</feature>
<evidence type="ECO:0000256" key="7">
    <source>
        <dbReference type="SAM" id="SignalP"/>
    </source>
</evidence>
<gene>
    <name evidence="10" type="ORF">PQJ61_02250</name>
</gene>
<comment type="subcellular location">
    <subcellularLocation>
        <location evidence="1">Membrane</location>
        <topology evidence="1">Multi-pass membrane protein</topology>
    </subcellularLocation>
</comment>
<feature type="transmembrane region" description="Helical" evidence="6">
    <location>
        <begin position="365"/>
        <end position="383"/>
    </location>
</feature>
<feature type="signal peptide" evidence="7">
    <location>
        <begin position="1"/>
        <end position="23"/>
    </location>
</feature>
<dbReference type="Gene3D" id="2.60.40.1250">
    <property type="entry name" value="Thiol:disulfide interchange protein DsbD, N-terminal domain"/>
    <property type="match status" value="1"/>
</dbReference>
<dbReference type="Proteomes" id="UP001221217">
    <property type="component" value="Unassembled WGS sequence"/>
</dbReference>
<name>A0AAJ1IDT6_9SPIO</name>
<dbReference type="EMBL" id="JAQQAL010000008">
    <property type="protein sequence ID" value="MDC7225566.1"/>
    <property type="molecule type" value="Genomic_DNA"/>
</dbReference>
<evidence type="ECO:0000256" key="1">
    <source>
        <dbReference type="ARBA" id="ARBA00004141"/>
    </source>
</evidence>
<evidence type="ECO:0000256" key="6">
    <source>
        <dbReference type="SAM" id="Phobius"/>
    </source>
</evidence>
<dbReference type="SUPFAM" id="SSF52833">
    <property type="entry name" value="Thioredoxin-like"/>
    <property type="match status" value="1"/>
</dbReference>
<dbReference type="GO" id="GO:0015035">
    <property type="term" value="F:protein-disulfide reductase activity"/>
    <property type="evidence" value="ECO:0007669"/>
    <property type="project" value="TreeGrafter"/>
</dbReference>
<dbReference type="Pfam" id="PF13899">
    <property type="entry name" value="Thioredoxin_7"/>
    <property type="match status" value="1"/>
</dbReference>
<dbReference type="Gene3D" id="3.40.30.10">
    <property type="entry name" value="Glutaredoxin"/>
    <property type="match status" value="1"/>
</dbReference>
<feature type="chain" id="PRO_5042545830" evidence="7">
    <location>
        <begin position="24"/>
        <end position="572"/>
    </location>
</feature>
<evidence type="ECO:0000256" key="4">
    <source>
        <dbReference type="ARBA" id="ARBA00022989"/>
    </source>
</evidence>
<keyword evidence="4 6" id="KW-1133">Transmembrane helix</keyword>
<evidence type="ECO:0000259" key="8">
    <source>
        <dbReference type="Pfam" id="PF02683"/>
    </source>
</evidence>
<dbReference type="InterPro" id="IPR003834">
    <property type="entry name" value="Cyt_c_assmbl_TM_dom"/>
</dbReference>
<dbReference type="InterPro" id="IPR036929">
    <property type="entry name" value="DsbDN_sf"/>
</dbReference>
<evidence type="ECO:0000313" key="11">
    <source>
        <dbReference type="Proteomes" id="UP001221217"/>
    </source>
</evidence>
<dbReference type="GO" id="GO:0016020">
    <property type="term" value="C:membrane"/>
    <property type="evidence" value="ECO:0007669"/>
    <property type="project" value="UniProtKB-SubCell"/>
</dbReference>
<evidence type="ECO:0000313" key="10">
    <source>
        <dbReference type="EMBL" id="MDC7225566.1"/>
    </source>
</evidence>
<evidence type="ECO:0000256" key="3">
    <source>
        <dbReference type="ARBA" id="ARBA00022748"/>
    </source>
</evidence>
<comment type="caution">
    <text evidence="10">The sequence shown here is derived from an EMBL/GenBank/DDBJ whole genome shotgun (WGS) entry which is preliminary data.</text>
</comment>
<accession>A0AAJ1IDT6</accession>
<reference evidence="10 11" key="1">
    <citation type="submission" date="2022-12" db="EMBL/GenBank/DDBJ databases">
        <title>Metagenome assembled genome from gulf of manar.</title>
        <authorList>
            <person name="Kohli P."/>
            <person name="Pk S."/>
            <person name="Venkata Ramana C."/>
            <person name="Sasikala C."/>
        </authorList>
    </citation>
    <scope>NUCLEOTIDE SEQUENCE [LARGE SCALE GENOMIC DNA]</scope>
    <source>
        <strain evidence="10">JB008</strain>
    </source>
</reference>
<dbReference type="GO" id="GO:0017004">
    <property type="term" value="P:cytochrome complex assembly"/>
    <property type="evidence" value="ECO:0007669"/>
    <property type="project" value="UniProtKB-KW"/>
</dbReference>
<proteinExistence type="predicted"/>
<dbReference type="Pfam" id="PF02683">
    <property type="entry name" value="DsbD_TM"/>
    <property type="match status" value="1"/>
</dbReference>
<feature type="transmembrane region" description="Helical" evidence="6">
    <location>
        <begin position="389"/>
        <end position="408"/>
    </location>
</feature>
<evidence type="ECO:0000256" key="5">
    <source>
        <dbReference type="ARBA" id="ARBA00023136"/>
    </source>
</evidence>
<evidence type="ECO:0000259" key="9">
    <source>
        <dbReference type="Pfam" id="PF11412"/>
    </source>
</evidence>
<keyword evidence="7" id="KW-0732">Signal</keyword>
<feature type="transmembrane region" description="Helical" evidence="6">
    <location>
        <begin position="323"/>
        <end position="345"/>
    </location>
</feature>
<sequence>MKKSRILLLAAAILIILIESVSAQVDNPSVTIEAGVINGTDGGYILQVEYDFPEGFHQTFQENFFKFEILSPGSVTAGAISYPEGLKEGEVINYYGKTVIKADLSGYRPGSGEDLTVKASWQLCNEDGMCLFPQSKEITAAENFSVSTADTPSQAGASGAVPNILFFLLLSFLGGLLLNVMPCVLPVLSIKALSLVKQGGENRKQILASSLLYTAGVIISLLALAVVIIIIKASGEQVGWGFQFQNRSFVIALLTIIFVFALSLFDVFSISAPVMKTGAPVGGKSSAGSHFFSGVIAVLLATPCTAPFLGTAAGFAFSQPAPVILAVFFMVGLGLAFPFIIIGFVPKVVSRLPKPGAWMDTFREIMGFLLIGTSVWLIDVLLYQSTQGFLTKLLIYLTAVSIAAWLYGKFTAPGASRRKGLTGLAVAVVIIAASATFLFSGSNDTGNSDSAGVENIKNAKYEGWLEFTPETVYESIGGDRPVFVAFGAKWCMTCRTNESTVLFTDEVDRFFEENEAILIHGDYTNESPEITEWMKEFGRAGVPFYTWYPAGSFEAELLPEIISRRMITNLVE</sequence>
<dbReference type="Pfam" id="PF11412">
    <property type="entry name" value="DsbD_N"/>
    <property type="match status" value="1"/>
</dbReference>
<dbReference type="GO" id="GO:0045454">
    <property type="term" value="P:cell redox homeostasis"/>
    <property type="evidence" value="ECO:0007669"/>
    <property type="project" value="TreeGrafter"/>
</dbReference>
<dbReference type="AlphaFoldDB" id="A0AAJ1IDT6"/>
<feature type="transmembrane region" description="Helical" evidence="6">
    <location>
        <begin position="211"/>
        <end position="231"/>
    </location>
</feature>
<evidence type="ECO:0000256" key="2">
    <source>
        <dbReference type="ARBA" id="ARBA00022692"/>
    </source>
</evidence>
<organism evidence="10 11">
    <name type="scientific">Candidatus Thalassospirochaeta sargassi</name>
    <dbReference type="NCBI Taxonomy" id="3119039"/>
    <lineage>
        <taxon>Bacteria</taxon>
        <taxon>Pseudomonadati</taxon>
        <taxon>Spirochaetota</taxon>
        <taxon>Spirochaetia</taxon>
        <taxon>Spirochaetales</taxon>
        <taxon>Spirochaetaceae</taxon>
        <taxon>Candidatus Thalassospirochaeta</taxon>
    </lineage>
</organism>
<feature type="transmembrane region" description="Helical" evidence="6">
    <location>
        <begin position="164"/>
        <end position="190"/>
    </location>
</feature>
<feature type="transmembrane region" description="Helical" evidence="6">
    <location>
        <begin position="420"/>
        <end position="439"/>
    </location>
</feature>
<dbReference type="InterPro" id="IPR028250">
    <property type="entry name" value="DsbDN"/>
</dbReference>
<feature type="domain" description="Thiol:disulfide interchange protein DsbD N-terminal" evidence="9">
    <location>
        <begin position="43"/>
        <end position="139"/>
    </location>
</feature>
<dbReference type="PANTHER" id="PTHR32234">
    <property type="entry name" value="THIOL:DISULFIDE INTERCHANGE PROTEIN DSBD"/>
    <property type="match status" value="1"/>
</dbReference>
<keyword evidence="5 6" id="KW-0472">Membrane</keyword>
<keyword evidence="3" id="KW-0201">Cytochrome c-type biogenesis</keyword>
<keyword evidence="2 6" id="KW-0812">Transmembrane</keyword>
<dbReference type="InterPro" id="IPR036249">
    <property type="entry name" value="Thioredoxin-like_sf"/>
</dbReference>
<dbReference type="PANTHER" id="PTHR32234:SF3">
    <property type="entry name" value="SUPPRESSION OF COPPER SENSITIVITY PROTEIN"/>
    <property type="match status" value="1"/>
</dbReference>
<feature type="transmembrane region" description="Helical" evidence="6">
    <location>
        <begin position="251"/>
        <end position="270"/>
    </location>
</feature>
<feature type="transmembrane region" description="Helical" evidence="6">
    <location>
        <begin position="291"/>
        <end position="317"/>
    </location>
</feature>
<protein>
    <submittedName>
        <fullName evidence="10">Thioredoxin family protein</fullName>
    </submittedName>
</protein>